<comment type="caution">
    <text evidence="1">The sequence shown here is derived from an EMBL/GenBank/DDBJ whole genome shotgun (WGS) entry which is preliminary data.</text>
</comment>
<name>A0A316TF54_9ACTN</name>
<accession>A0A316TF54</accession>
<dbReference type="Proteomes" id="UP000245507">
    <property type="component" value="Unassembled WGS sequence"/>
</dbReference>
<reference evidence="1 2" key="1">
    <citation type="submission" date="2018-05" db="EMBL/GenBank/DDBJ databases">
        <title>Nocardioides silvaticus genome.</title>
        <authorList>
            <person name="Li C."/>
            <person name="Wang G."/>
        </authorList>
    </citation>
    <scope>NUCLEOTIDE SEQUENCE [LARGE SCALE GENOMIC DNA]</scope>
    <source>
        <strain evidence="1 2">CCTCC AB 2018079</strain>
    </source>
</reference>
<evidence type="ECO:0000313" key="1">
    <source>
        <dbReference type="EMBL" id="PWN03097.1"/>
    </source>
</evidence>
<evidence type="ECO:0000313" key="2">
    <source>
        <dbReference type="Proteomes" id="UP000245507"/>
    </source>
</evidence>
<sequence length="92" mass="10010">MTFEVDAEVLLPAARVAERAAADLRDAGVLLAFGPTGTDDAAALERLRHRTHRVAAHIGSNARTLEAFVREAEEVDGQVSLSLLMLCGKRWR</sequence>
<dbReference type="RefSeq" id="WP_109693188.1">
    <property type="nucleotide sequence ID" value="NZ_QGDD01000003.1"/>
</dbReference>
<organism evidence="1 2">
    <name type="scientific">Nocardioides silvaticus</name>
    <dbReference type="NCBI Taxonomy" id="2201891"/>
    <lineage>
        <taxon>Bacteria</taxon>
        <taxon>Bacillati</taxon>
        <taxon>Actinomycetota</taxon>
        <taxon>Actinomycetes</taxon>
        <taxon>Propionibacteriales</taxon>
        <taxon>Nocardioidaceae</taxon>
        <taxon>Nocardioides</taxon>
    </lineage>
</organism>
<dbReference type="EMBL" id="QGDD01000003">
    <property type="protein sequence ID" value="PWN03097.1"/>
    <property type="molecule type" value="Genomic_DNA"/>
</dbReference>
<protein>
    <submittedName>
        <fullName evidence="1">Uncharacterized protein</fullName>
    </submittedName>
</protein>
<gene>
    <name evidence="1" type="ORF">DJ010_08160</name>
</gene>
<proteinExistence type="predicted"/>
<dbReference type="OrthoDB" id="9934805at2"/>
<keyword evidence="2" id="KW-1185">Reference proteome</keyword>
<dbReference type="AlphaFoldDB" id="A0A316TF54"/>